<reference evidence="5" key="1">
    <citation type="journal article" date="2019" name="bioRxiv">
        <title>The Genome of the Zebra Mussel, Dreissena polymorpha: A Resource for Invasive Species Research.</title>
        <authorList>
            <person name="McCartney M.A."/>
            <person name="Auch B."/>
            <person name="Kono T."/>
            <person name="Mallez S."/>
            <person name="Zhang Y."/>
            <person name="Obille A."/>
            <person name="Becker A."/>
            <person name="Abrahante J.E."/>
            <person name="Garbe J."/>
            <person name="Badalamenti J.P."/>
            <person name="Herman A."/>
            <person name="Mangelson H."/>
            <person name="Liachko I."/>
            <person name="Sullivan S."/>
            <person name="Sone E.D."/>
            <person name="Koren S."/>
            <person name="Silverstein K.A.T."/>
            <person name="Beckman K.B."/>
            <person name="Gohl D.M."/>
        </authorList>
    </citation>
    <scope>NUCLEOTIDE SEQUENCE</scope>
    <source>
        <strain evidence="5">Duluth1</strain>
        <tissue evidence="5">Whole animal</tissue>
    </source>
</reference>
<dbReference type="Gene3D" id="3.40.50.1820">
    <property type="entry name" value="alpha/beta hydrolase"/>
    <property type="match status" value="1"/>
</dbReference>
<reference evidence="5" key="2">
    <citation type="submission" date="2020-11" db="EMBL/GenBank/DDBJ databases">
        <authorList>
            <person name="McCartney M.A."/>
            <person name="Auch B."/>
            <person name="Kono T."/>
            <person name="Mallez S."/>
            <person name="Becker A."/>
            <person name="Gohl D.M."/>
            <person name="Silverstein K.A.T."/>
            <person name="Koren S."/>
            <person name="Bechman K.B."/>
            <person name="Herman A."/>
            <person name="Abrahante J.E."/>
            <person name="Garbe J."/>
        </authorList>
    </citation>
    <scope>NUCLEOTIDE SEQUENCE</scope>
    <source>
        <strain evidence="5">Duluth1</strain>
        <tissue evidence="5">Whole animal</tissue>
    </source>
</reference>
<dbReference type="InterPro" id="IPR029058">
    <property type="entry name" value="AB_hydrolase_fold"/>
</dbReference>
<evidence type="ECO:0000259" key="4">
    <source>
        <dbReference type="Pfam" id="PF08840"/>
    </source>
</evidence>
<feature type="active site" description="Charge relay system" evidence="2">
    <location>
        <position position="285"/>
    </location>
</feature>
<dbReference type="SUPFAM" id="SSF53474">
    <property type="entry name" value="alpha/beta-Hydrolases"/>
    <property type="match status" value="1"/>
</dbReference>
<evidence type="ECO:0000259" key="3">
    <source>
        <dbReference type="Pfam" id="PF04775"/>
    </source>
</evidence>
<gene>
    <name evidence="5" type="ORF">DPMN_096998</name>
</gene>
<evidence type="ECO:0000256" key="2">
    <source>
        <dbReference type="PIRSR" id="PIRSR016521-1"/>
    </source>
</evidence>
<comment type="similarity">
    <text evidence="1">Belongs to the C/M/P thioester hydrolase family.</text>
</comment>
<dbReference type="GO" id="GO:0006631">
    <property type="term" value="P:fatty acid metabolic process"/>
    <property type="evidence" value="ECO:0007669"/>
    <property type="project" value="TreeGrafter"/>
</dbReference>
<accession>A0A9D4LCF9</accession>
<dbReference type="GO" id="GO:0006637">
    <property type="term" value="P:acyl-CoA metabolic process"/>
    <property type="evidence" value="ECO:0007669"/>
    <property type="project" value="InterPro"/>
</dbReference>
<evidence type="ECO:0000313" key="6">
    <source>
        <dbReference type="Proteomes" id="UP000828390"/>
    </source>
</evidence>
<dbReference type="PANTHER" id="PTHR10824:SF4">
    <property type="entry name" value="ACYL-COENZYME A THIOESTERASE 1-LIKE"/>
    <property type="match status" value="1"/>
</dbReference>
<dbReference type="Proteomes" id="UP000828390">
    <property type="component" value="Unassembled WGS sequence"/>
</dbReference>
<sequence>MGLFWSMVPCPGQMDGIRLMKKNIETPFKTVLSVHEGYQSLDQLRESAGEILCSTEIERFYKAQAVKKVEVTDGRLRGMLYLPPGPGPYPGVIDLFGTVGGIVEFRSALLASRGIASFALPYFRYKDLPASLDEIDLDYFMEAIDYLLKRDDIIQNGVGVVGVSKGGDIALMMATHNPKVRAVVNINGCTFCASYPMKYSGGDIPEVRLNMEKMELIDGRFATKSTLDYTPDDIFKVWKHDAKVLNILSEDDMCSPKECIRLLHSLYPSKKVHNCIVAAYKGAGHLVEPPYTPLCSYSYHKTFDIFMWWGGKPADHAFAQEDSWWRILELFHEQLGQTISHAKL</sequence>
<dbReference type="InterPro" id="IPR016662">
    <property type="entry name" value="Acyl-CoA_thioEstase_long-chain"/>
</dbReference>
<name>A0A9D4LCF9_DREPO</name>
<feature type="domain" description="Acyl-CoA thioester hydrolase/bile acid-CoA amino acid N-acetyltransferase" evidence="3">
    <location>
        <begin position="1"/>
        <end position="72"/>
    </location>
</feature>
<organism evidence="5 6">
    <name type="scientific">Dreissena polymorpha</name>
    <name type="common">Zebra mussel</name>
    <name type="synonym">Mytilus polymorpha</name>
    <dbReference type="NCBI Taxonomy" id="45954"/>
    <lineage>
        <taxon>Eukaryota</taxon>
        <taxon>Metazoa</taxon>
        <taxon>Spiralia</taxon>
        <taxon>Lophotrochozoa</taxon>
        <taxon>Mollusca</taxon>
        <taxon>Bivalvia</taxon>
        <taxon>Autobranchia</taxon>
        <taxon>Heteroconchia</taxon>
        <taxon>Euheterodonta</taxon>
        <taxon>Imparidentia</taxon>
        <taxon>Neoheterodontei</taxon>
        <taxon>Myida</taxon>
        <taxon>Dreissenoidea</taxon>
        <taxon>Dreissenidae</taxon>
        <taxon>Dreissena</taxon>
    </lineage>
</organism>
<evidence type="ECO:0000256" key="1">
    <source>
        <dbReference type="ARBA" id="ARBA00006538"/>
    </source>
</evidence>
<dbReference type="GO" id="GO:0047617">
    <property type="term" value="F:fatty acyl-CoA hydrolase activity"/>
    <property type="evidence" value="ECO:0007669"/>
    <property type="project" value="TreeGrafter"/>
</dbReference>
<protein>
    <submittedName>
        <fullName evidence="5">Uncharacterized protein</fullName>
    </submittedName>
</protein>
<dbReference type="InterPro" id="IPR042490">
    <property type="entry name" value="Thio_Ohase/BAAT_N"/>
</dbReference>
<dbReference type="EMBL" id="JAIWYP010000003">
    <property type="protein sequence ID" value="KAH3854456.1"/>
    <property type="molecule type" value="Genomic_DNA"/>
</dbReference>
<feature type="active site" description="Charge relay system" evidence="2">
    <location>
        <position position="252"/>
    </location>
</feature>
<feature type="active site" description="Charge relay system" evidence="2">
    <location>
        <position position="164"/>
    </location>
</feature>
<dbReference type="PIRSF" id="PIRSF016521">
    <property type="entry name" value="Acyl-CoA_hydro"/>
    <property type="match status" value="1"/>
</dbReference>
<dbReference type="Pfam" id="PF08840">
    <property type="entry name" value="BAAT_C"/>
    <property type="match status" value="1"/>
</dbReference>
<dbReference type="Pfam" id="PF04775">
    <property type="entry name" value="Bile_Hydr_Trans"/>
    <property type="match status" value="1"/>
</dbReference>
<keyword evidence="6" id="KW-1185">Reference proteome</keyword>
<dbReference type="AlphaFoldDB" id="A0A9D4LCF9"/>
<dbReference type="PANTHER" id="PTHR10824">
    <property type="entry name" value="ACYL-COENZYME A THIOESTERASE-RELATED"/>
    <property type="match status" value="1"/>
</dbReference>
<dbReference type="Gene3D" id="2.60.40.2240">
    <property type="entry name" value="Acyl-CoA thioester hydrolase/BAAT N-terminal domain"/>
    <property type="match status" value="1"/>
</dbReference>
<evidence type="ECO:0000313" key="5">
    <source>
        <dbReference type="EMBL" id="KAH3854456.1"/>
    </source>
</evidence>
<proteinExistence type="inferred from homology"/>
<dbReference type="FunFam" id="3.40.50.1820:FF:000024">
    <property type="entry name" value="acyl-coenzyme A thioesterase 4"/>
    <property type="match status" value="1"/>
</dbReference>
<dbReference type="InterPro" id="IPR006862">
    <property type="entry name" value="Thio_Ohase/aa_AcTrfase"/>
</dbReference>
<feature type="domain" description="BAAT/Acyl-CoA thioester hydrolase C-terminal" evidence="4">
    <location>
        <begin position="135"/>
        <end position="336"/>
    </location>
</feature>
<comment type="caution">
    <text evidence="5">The sequence shown here is derived from an EMBL/GenBank/DDBJ whole genome shotgun (WGS) entry which is preliminary data.</text>
</comment>
<dbReference type="InterPro" id="IPR014940">
    <property type="entry name" value="BAAT_C"/>
</dbReference>